<name>A0A0F9A4K1_9ZZZZ</name>
<proteinExistence type="predicted"/>
<organism evidence="1">
    <name type="scientific">marine sediment metagenome</name>
    <dbReference type="NCBI Taxonomy" id="412755"/>
    <lineage>
        <taxon>unclassified sequences</taxon>
        <taxon>metagenomes</taxon>
        <taxon>ecological metagenomes</taxon>
    </lineage>
</organism>
<feature type="non-terminal residue" evidence="1">
    <location>
        <position position="345"/>
    </location>
</feature>
<dbReference type="EMBL" id="LAZR01044543">
    <property type="protein sequence ID" value="KKL04390.1"/>
    <property type="molecule type" value="Genomic_DNA"/>
</dbReference>
<dbReference type="Gene3D" id="2.60.120.260">
    <property type="entry name" value="Galactose-binding domain-like"/>
    <property type="match status" value="1"/>
</dbReference>
<comment type="caution">
    <text evidence="1">The sequence shown here is derived from an EMBL/GenBank/DDBJ whole genome shotgun (WGS) entry which is preliminary data.</text>
</comment>
<accession>A0A0F9A4K1</accession>
<protein>
    <submittedName>
        <fullName evidence="1">Uncharacterized protein</fullName>
    </submittedName>
</protein>
<dbReference type="AlphaFoldDB" id="A0A0F9A4K1"/>
<reference evidence="1" key="1">
    <citation type="journal article" date="2015" name="Nature">
        <title>Complex archaea that bridge the gap between prokaryotes and eukaryotes.</title>
        <authorList>
            <person name="Spang A."/>
            <person name="Saw J.H."/>
            <person name="Jorgensen S.L."/>
            <person name="Zaremba-Niedzwiedzka K."/>
            <person name="Martijn J."/>
            <person name="Lind A.E."/>
            <person name="van Eijk R."/>
            <person name="Schleper C."/>
            <person name="Guy L."/>
            <person name="Ettema T.J."/>
        </authorList>
    </citation>
    <scope>NUCLEOTIDE SEQUENCE</scope>
</reference>
<gene>
    <name evidence="1" type="ORF">LCGC14_2616550</name>
</gene>
<evidence type="ECO:0000313" key="1">
    <source>
        <dbReference type="EMBL" id="KKL04390.1"/>
    </source>
</evidence>
<sequence length="345" mass="38987">MPKNIIETLNERMPNLLNISDETYEALFGKVDFTPNVPIVDSEDYGCGAIVNELEYLRGYIDRMSATVDIDDMEGSLLDSVLEFFSHLQRIWDETDANFLNRFHALIRRGANPRWMTIWSMVDVFSYFFAKTDIYPIENYVETNLLLNGGFEDGSGNVFTNWTKSESGSSVIVEATGGDEFVNDRAAEYQIDSSNNEASLSQTKNSVAQGNYKIDFFYWDDGNCPDDDVITVEITRSSDSYYWDFAGSWQSGAIGVDIAKKGISKYTYWSAYVYQESGSPENITIKIKNKGTTGTAYEFRIDEVNFGEWKDYPSFKLLVVVDITAGPGDLVLWNGSEDDNLIDRG</sequence>